<evidence type="ECO:0000313" key="3">
    <source>
        <dbReference type="Proteomes" id="UP000295341"/>
    </source>
</evidence>
<protein>
    <recommendedName>
        <fullName evidence="4">Hemoglobin</fullName>
    </recommendedName>
</protein>
<dbReference type="AlphaFoldDB" id="A0A4S3JZB5"/>
<dbReference type="CDD" id="cd00454">
    <property type="entry name" value="TrHb1_N"/>
    <property type="match status" value="1"/>
</dbReference>
<dbReference type="SUPFAM" id="SSF46458">
    <property type="entry name" value="Globin-like"/>
    <property type="match status" value="1"/>
</dbReference>
<gene>
    <name evidence="2" type="ORF">DFR24_0726</name>
</gene>
<dbReference type="Gene3D" id="1.10.490.10">
    <property type="entry name" value="Globins"/>
    <property type="match status" value="1"/>
</dbReference>
<evidence type="ECO:0008006" key="4">
    <source>
        <dbReference type="Google" id="ProtNLM"/>
    </source>
</evidence>
<proteinExistence type="predicted"/>
<comment type="caution">
    <text evidence="2">The sequence shown here is derived from an EMBL/GenBank/DDBJ whole genome shotgun (WGS) entry which is preliminary data.</text>
</comment>
<feature type="chain" id="PRO_5030100130" description="Hemoglobin" evidence="1">
    <location>
        <begin position="27"/>
        <end position="156"/>
    </location>
</feature>
<evidence type="ECO:0000256" key="1">
    <source>
        <dbReference type="SAM" id="SignalP"/>
    </source>
</evidence>
<dbReference type="RefSeq" id="WP_133879948.1">
    <property type="nucleotide sequence ID" value="NZ_MWIN01000039.1"/>
</dbReference>
<dbReference type="OrthoDB" id="7061459at2"/>
<dbReference type="InterPro" id="IPR012292">
    <property type="entry name" value="Globin/Proto"/>
</dbReference>
<dbReference type="GO" id="GO:0020037">
    <property type="term" value="F:heme binding"/>
    <property type="evidence" value="ECO:0007669"/>
    <property type="project" value="InterPro"/>
</dbReference>
<dbReference type="GO" id="GO:0019825">
    <property type="term" value="F:oxygen binding"/>
    <property type="evidence" value="ECO:0007669"/>
    <property type="project" value="InterPro"/>
</dbReference>
<keyword evidence="1" id="KW-0732">Signal</keyword>
<organism evidence="2 3">
    <name type="scientific">Panacagrimonas perspica</name>
    <dbReference type="NCBI Taxonomy" id="381431"/>
    <lineage>
        <taxon>Bacteria</taxon>
        <taxon>Pseudomonadati</taxon>
        <taxon>Pseudomonadota</taxon>
        <taxon>Gammaproteobacteria</taxon>
        <taxon>Nevskiales</taxon>
        <taxon>Nevskiaceae</taxon>
        <taxon>Panacagrimonas</taxon>
    </lineage>
</organism>
<dbReference type="InterPro" id="IPR009050">
    <property type="entry name" value="Globin-like_sf"/>
</dbReference>
<evidence type="ECO:0000313" key="2">
    <source>
        <dbReference type="EMBL" id="TDU31358.1"/>
    </source>
</evidence>
<dbReference type="Proteomes" id="UP000295341">
    <property type="component" value="Unassembled WGS sequence"/>
</dbReference>
<reference evidence="2 3" key="1">
    <citation type="submission" date="2019-03" db="EMBL/GenBank/DDBJ databases">
        <title>Genomic Encyclopedia of Type Strains, Phase IV (KMG-IV): sequencing the most valuable type-strain genomes for metagenomic binning, comparative biology and taxonomic classification.</title>
        <authorList>
            <person name="Goeker M."/>
        </authorList>
    </citation>
    <scope>NUCLEOTIDE SEQUENCE [LARGE SCALE GENOMIC DNA]</scope>
    <source>
        <strain evidence="2 3">DSM 26377</strain>
    </source>
</reference>
<dbReference type="EMBL" id="SOBT01000008">
    <property type="protein sequence ID" value="TDU31358.1"/>
    <property type="molecule type" value="Genomic_DNA"/>
</dbReference>
<keyword evidence="3" id="KW-1185">Reference proteome</keyword>
<accession>A0A4S3JZB5</accession>
<name>A0A4S3JZB5_9GAMM</name>
<sequence length="156" mass="17209">MNRKSVTATLLAAALLSGVAMQSAFAAEEKTNPIPGIPSNSLEMWGGKDGVHEWAVALFHYIMLDTRINFLFKEFGNPERQIFLNTQLETMVLGGPNEYQGASMTAAHADLNINMEQFNAVVEAAYNACERINLHYWACNQVIAALAPFTDDIVTR</sequence>
<feature type="signal peptide" evidence="1">
    <location>
        <begin position="1"/>
        <end position="26"/>
    </location>
</feature>